<dbReference type="GO" id="GO:1902201">
    <property type="term" value="P:negative regulation of bacterial-type flagellum-dependent cell motility"/>
    <property type="evidence" value="ECO:0007669"/>
    <property type="project" value="TreeGrafter"/>
</dbReference>
<dbReference type="Pfam" id="PF00990">
    <property type="entry name" value="GGDEF"/>
    <property type="match status" value="1"/>
</dbReference>
<dbReference type="Proteomes" id="UP000006443">
    <property type="component" value="Unassembled WGS sequence"/>
</dbReference>
<dbReference type="GO" id="GO:0043709">
    <property type="term" value="P:cell adhesion involved in single-species biofilm formation"/>
    <property type="evidence" value="ECO:0007669"/>
    <property type="project" value="TreeGrafter"/>
</dbReference>
<sequence length="140" mass="15399">MDRARRYKEPLSLVLLNLNDFKKYNKTWGVTQGDRALLATAEVLEDCLRTTDIISRSGGGQFAIILPHTDLIHAKLVCQRISAALEATPIDSPDGGTPPLSASFGTALYETGKSASQLIEEASRVLYFAKMQREEQSSIK</sequence>
<accession>C0GHE2</accession>
<dbReference type="CDD" id="cd01949">
    <property type="entry name" value="GGDEF"/>
    <property type="match status" value="1"/>
</dbReference>
<dbReference type="GO" id="GO:0005886">
    <property type="term" value="C:plasma membrane"/>
    <property type="evidence" value="ECO:0007669"/>
    <property type="project" value="TreeGrafter"/>
</dbReference>
<proteinExistence type="predicted"/>
<reference evidence="2 3" key="1">
    <citation type="submission" date="2009-02" db="EMBL/GenBank/DDBJ databases">
        <title>Sequencing of the draft genome and assembly of Dethiobacter alkaliphilus AHT 1.</title>
        <authorList>
            <consortium name="US DOE Joint Genome Institute (JGI-PGF)"/>
            <person name="Lucas S."/>
            <person name="Copeland A."/>
            <person name="Lapidus A."/>
            <person name="Glavina del Rio T."/>
            <person name="Dalin E."/>
            <person name="Tice H."/>
            <person name="Bruce D."/>
            <person name="Goodwin L."/>
            <person name="Pitluck S."/>
            <person name="Larimer F."/>
            <person name="Land M.L."/>
            <person name="Hauser L."/>
            <person name="Muyzer G."/>
        </authorList>
    </citation>
    <scope>NUCLEOTIDE SEQUENCE [LARGE SCALE GENOMIC DNA]</scope>
    <source>
        <strain evidence="2 3">AHT 1</strain>
    </source>
</reference>
<feature type="domain" description="GGDEF" evidence="1">
    <location>
        <begin position="9"/>
        <end position="140"/>
    </location>
</feature>
<dbReference type="NCBIfam" id="TIGR00254">
    <property type="entry name" value="GGDEF"/>
    <property type="match status" value="1"/>
</dbReference>
<dbReference type="RefSeq" id="WP_008516901.1">
    <property type="nucleotide sequence ID" value="NZ_ACJM01000009.1"/>
</dbReference>
<organism evidence="2 3">
    <name type="scientific">Dethiobacter alkaliphilus AHT 1</name>
    <dbReference type="NCBI Taxonomy" id="555088"/>
    <lineage>
        <taxon>Bacteria</taxon>
        <taxon>Bacillati</taxon>
        <taxon>Bacillota</taxon>
        <taxon>Dethiobacteria</taxon>
        <taxon>Dethiobacterales</taxon>
        <taxon>Dethiobacteraceae</taxon>
        <taxon>Dethiobacter</taxon>
    </lineage>
</organism>
<dbReference type="AlphaFoldDB" id="C0GHE2"/>
<evidence type="ECO:0000313" key="2">
    <source>
        <dbReference type="EMBL" id="EEG77148.1"/>
    </source>
</evidence>
<comment type="caution">
    <text evidence="2">The sequence shown here is derived from an EMBL/GenBank/DDBJ whole genome shotgun (WGS) entry which is preliminary data.</text>
</comment>
<dbReference type="GO" id="GO:0052621">
    <property type="term" value="F:diguanylate cyclase activity"/>
    <property type="evidence" value="ECO:0007669"/>
    <property type="project" value="TreeGrafter"/>
</dbReference>
<dbReference type="PANTHER" id="PTHR45138:SF9">
    <property type="entry name" value="DIGUANYLATE CYCLASE DGCM-RELATED"/>
    <property type="match status" value="1"/>
</dbReference>
<dbReference type="PANTHER" id="PTHR45138">
    <property type="entry name" value="REGULATORY COMPONENTS OF SENSORY TRANSDUCTION SYSTEM"/>
    <property type="match status" value="1"/>
</dbReference>
<dbReference type="EMBL" id="ACJM01000009">
    <property type="protein sequence ID" value="EEG77148.1"/>
    <property type="molecule type" value="Genomic_DNA"/>
</dbReference>
<dbReference type="SUPFAM" id="SSF55073">
    <property type="entry name" value="Nucleotide cyclase"/>
    <property type="match status" value="1"/>
</dbReference>
<dbReference type="STRING" id="555088.DealDRAFT_1901"/>
<dbReference type="eggNOG" id="COG3706">
    <property type="taxonomic scope" value="Bacteria"/>
</dbReference>
<dbReference type="OrthoDB" id="9805474at2"/>
<keyword evidence="3" id="KW-1185">Reference proteome</keyword>
<gene>
    <name evidence="2" type="ORF">DealDRAFT_1901</name>
</gene>
<protein>
    <submittedName>
        <fullName evidence="2">Diguanylate cyclase</fullName>
    </submittedName>
</protein>
<evidence type="ECO:0000259" key="1">
    <source>
        <dbReference type="PROSITE" id="PS50887"/>
    </source>
</evidence>
<dbReference type="Gene3D" id="3.30.70.270">
    <property type="match status" value="1"/>
</dbReference>
<dbReference type="InterPro" id="IPR043128">
    <property type="entry name" value="Rev_trsase/Diguanyl_cyclase"/>
</dbReference>
<dbReference type="InterPro" id="IPR029787">
    <property type="entry name" value="Nucleotide_cyclase"/>
</dbReference>
<dbReference type="InterPro" id="IPR050469">
    <property type="entry name" value="Diguanylate_Cyclase"/>
</dbReference>
<dbReference type="PROSITE" id="PS50887">
    <property type="entry name" value="GGDEF"/>
    <property type="match status" value="1"/>
</dbReference>
<dbReference type="SMART" id="SM00267">
    <property type="entry name" value="GGDEF"/>
    <property type="match status" value="1"/>
</dbReference>
<evidence type="ECO:0000313" key="3">
    <source>
        <dbReference type="Proteomes" id="UP000006443"/>
    </source>
</evidence>
<dbReference type="InterPro" id="IPR000160">
    <property type="entry name" value="GGDEF_dom"/>
</dbReference>
<name>C0GHE2_DETAL</name>